<evidence type="ECO:0000256" key="1">
    <source>
        <dbReference type="SAM" id="MobiDB-lite"/>
    </source>
</evidence>
<keyword evidence="3" id="KW-1185">Reference proteome</keyword>
<protein>
    <submittedName>
        <fullName evidence="2 4">Uncharacterized protein</fullName>
    </submittedName>
</protein>
<feature type="compositionally biased region" description="Low complexity" evidence="1">
    <location>
        <begin position="63"/>
        <end position="72"/>
    </location>
</feature>
<evidence type="ECO:0000313" key="3">
    <source>
        <dbReference type="Proteomes" id="UP000275846"/>
    </source>
</evidence>
<evidence type="ECO:0000313" key="2">
    <source>
        <dbReference type="EMBL" id="VDL89871.1"/>
    </source>
</evidence>
<evidence type="ECO:0000313" key="4">
    <source>
        <dbReference type="WBParaSite" id="SSLN_0000358901-mRNA-1"/>
    </source>
</evidence>
<accession>A0A183SGY8</accession>
<dbReference type="EMBL" id="UYSU01032551">
    <property type="protein sequence ID" value="VDL89871.1"/>
    <property type="molecule type" value="Genomic_DNA"/>
</dbReference>
<feature type="compositionally biased region" description="Basic and acidic residues" evidence="1">
    <location>
        <begin position="73"/>
        <end position="85"/>
    </location>
</feature>
<reference evidence="4" key="1">
    <citation type="submission" date="2016-06" db="UniProtKB">
        <authorList>
            <consortium name="WormBaseParasite"/>
        </authorList>
    </citation>
    <scope>IDENTIFICATION</scope>
</reference>
<name>A0A183SGY8_SCHSO</name>
<feature type="region of interest" description="Disordered" evidence="1">
    <location>
        <begin position="63"/>
        <end position="85"/>
    </location>
</feature>
<proteinExistence type="predicted"/>
<dbReference type="WBParaSite" id="SSLN_0000358901-mRNA-1">
    <property type="protein sequence ID" value="SSLN_0000358901-mRNA-1"/>
    <property type="gene ID" value="SSLN_0000358901"/>
</dbReference>
<reference evidence="2 3" key="2">
    <citation type="submission" date="2018-11" db="EMBL/GenBank/DDBJ databases">
        <authorList>
            <consortium name="Pathogen Informatics"/>
        </authorList>
    </citation>
    <scope>NUCLEOTIDE SEQUENCE [LARGE SCALE GENOMIC DNA]</scope>
    <source>
        <strain evidence="2 3">NST_G2</strain>
    </source>
</reference>
<gene>
    <name evidence="2" type="ORF">SSLN_LOCUS3486</name>
</gene>
<dbReference type="Proteomes" id="UP000275846">
    <property type="component" value="Unassembled WGS sequence"/>
</dbReference>
<sequence>MPAQLFFAGRLADRATELPPSERRAHPDVLPVDWLPPLCVGGGGGGRRRQWHQESRQLACSAAAARAGGTSYRSRDRGGASSRCE</sequence>
<dbReference type="AlphaFoldDB" id="A0A183SGY8"/>
<organism evidence="4">
    <name type="scientific">Schistocephalus solidus</name>
    <name type="common">Tapeworm</name>
    <dbReference type="NCBI Taxonomy" id="70667"/>
    <lineage>
        <taxon>Eukaryota</taxon>
        <taxon>Metazoa</taxon>
        <taxon>Spiralia</taxon>
        <taxon>Lophotrochozoa</taxon>
        <taxon>Platyhelminthes</taxon>
        <taxon>Cestoda</taxon>
        <taxon>Eucestoda</taxon>
        <taxon>Diphyllobothriidea</taxon>
        <taxon>Diphyllobothriidae</taxon>
        <taxon>Schistocephalus</taxon>
    </lineage>
</organism>